<dbReference type="Gene3D" id="1.20.1270.60">
    <property type="entry name" value="Arfaptin homology (AH) domain/BAR domain"/>
    <property type="match status" value="1"/>
</dbReference>
<dbReference type="Pfam" id="PF06456">
    <property type="entry name" value="Arfaptin"/>
    <property type="match status" value="1"/>
</dbReference>
<dbReference type="PROSITE" id="PS50870">
    <property type="entry name" value="AH"/>
    <property type="match status" value="1"/>
</dbReference>
<dbReference type="SUPFAM" id="SSF103657">
    <property type="entry name" value="BAR/IMD domain-like"/>
    <property type="match status" value="1"/>
</dbReference>
<dbReference type="GeneID" id="106477181"/>
<feature type="non-terminal residue" evidence="4">
    <location>
        <position position="225"/>
    </location>
</feature>
<evidence type="ECO:0000313" key="4">
    <source>
        <dbReference type="RefSeq" id="XP_013793225.2"/>
    </source>
</evidence>
<dbReference type="SMART" id="SM01015">
    <property type="entry name" value="Arfaptin"/>
    <property type="match status" value="1"/>
</dbReference>
<dbReference type="RefSeq" id="XP_013793225.2">
    <property type="nucleotide sequence ID" value="XM_013937771.2"/>
</dbReference>
<reference evidence="4" key="1">
    <citation type="submission" date="2025-08" db="UniProtKB">
        <authorList>
            <consortium name="RefSeq"/>
        </authorList>
    </citation>
    <scope>IDENTIFICATION</scope>
    <source>
        <tissue evidence="4">Muscle</tissue>
    </source>
</reference>
<gene>
    <name evidence="4" type="primary">LOC106477181</name>
</gene>
<dbReference type="PANTHER" id="PTHR12141:SF5">
    <property type="entry name" value="ARFAPTIN"/>
    <property type="match status" value="1"/>
</dbReference>
<accession>A0ABM1C2V1</accession>
<evidence type="ECO:0000313" key="3">
    <source>
        <dbReference type="Proteomes" id="UP000694941"/>
    </source>
</evidence>
<organism evidence="3 4">
    <name type="scientific">Limulus polyphemus</name>
    <name type="common">Atlantic horseshoe crab</name>
    <dbReference type="NCBI Taxonomy" id="6850"/>
    <lineage>
        <taxon>Eukaryota</taxon>
        <taxon>Metazoa</taxon>
        <taxon>Ecdysozoa</taxon>
        <taxon>Arthropoda</taxon>
        <taxon>Chelicerata</taxon>
        <taxon>Merostomata</taxon>
        <taxon>Xiphosura</taxon>
        <taxon>Limulidae</taxon>
        <taxon>Limulus</taxon>
    </lineage>
</organism>
<dbReference type="PANTHER" id="PTHR12141">
    <property type="entry name" value="ARFAPTIN-RELATED"/>
    <property type="match status" value="1"/>
</dbReference>
<dbReference type="InterPro" id="IPR030798">
    <property type="entry name" value="Arfaptin_fam"/>
</dbReference>
<keyword evidence="3" id="KW-1185">Reference proteome</keyword>
<name>A0ABM1C2V1_LIMPO</name>
<protein>
    <submittedName>
        <fullName evidence="4">Arfaptin-2-like</fullName>
    </submittedName>
</protein>
<feature type="domain" description="AH" evidence="2">
    <location>
        <begin position="4"/>
        <end position="174"/>
    </location>
</feature>
<sequence>GSKTVDSELQSQIEQLRDTQRKYANVLRLAQSLSTHFYHVVQTQHALAESFSDLAHKSPELQEEFLYNSETQRNLGKNGDTLLGALNFFVSCLNTLCNKTVEDTLLTVKLYENARLEFDAYRSDMEEMIQSTRGDAASSKLEEAKRNFSSHKEKYEKLRSDVIVKMKFLEENKVCDSLHIYNNIRSDMIVKMKFLEENKVYDSLNIYNNIRSDVIVKMKFLEENK</sequence>
<feature type="coiled-coil region" evidence="1">
    <location>
        <begin position="111"/>
        <end position="172"/>
    </location>
</feature>
<feature type="non-terminal residue" evidence="4">
    <location>
        <position position="1"/>
    </location>
</feature>
<evidence type="ECO:0000256" key="1">
    <source>
        <dbReference type="SAM" id="Coils"/>
    </source>
</evidence>
<dbReference type="Proteomes" id="UP000694941">
    <property type="component" value="Unplaced"/>
</dbReference>
<evidence type="ECO:0000259" key="2">
    <source>
        <dbReference type="PROSITE" id="PS50870"/>
    </source>
</evidence>
<keyword evidence="1" id="KW-0175">Coiled coil</keyword>
<proteinExistence type="predicted"/>
<dbReference type="InterPro" id="IPR010504">
    <property type="entry name" value="AH_dom"/>
</dbReference>
<dbReference type="InterPro" id="IPR027267">
    <property type="entry name" value="AH/BAR_dom_sf"/>
</dbReference>